<dbReference type="InterPro" id="IPR017850">
    <property type="entry name" value="Alkaline_phosphatase_core_sf"/>
</dbReference>
<dbReference type="GO" id="GO:0016787">
    <property type="term" value="F:hydrolase activity"/>
    <property type="evidence" value="ECO:0007669"/>
    <property type="project" value="UniProtKB-ARBA"/>
</dbReference>
<dbReference type="RefSeq" id="WP_206581107.1">
    <property type="nucleotide sequence ID" value="NZ_JAFJZZ010000001.1"/>
</dbReference>
<accession>A0A939D744</accession>
<name>A0A939D744_CLOAM</name>
<comment type="caution">
    <text evidence="1">The sequence shown here is derived from an EMBL/GenBank/DDBJ whole genome shotgun (WGS) entry which is preliminary data.</text>
</comment>
<dbReference type="InterPro" id="IPR002591">
    <property type="entry name" value="Phosphodiest/P_Trfase"/>
</dbReference>
<keyword evidence="2" id="KW-1185">Reference proteome</keyword>
<reference evidence="1" key="1">
    <citation type="submission" date="2021-02" db="EMBL/GenBank/DDBJ databases">
        <title>Abyssanaerobacter marinus gen.nov., sp., nov, anaerobic bacterium isolated from the Onnuri vent field of Indian Ocean and suggestion of Mogibacteriaceae fam. nov., and proposal of reclassification of ambiguous this family's genus member.</title>
        <authorList>
            <person name="Kim Y.J."/>
            <person name="Yang J.-A."/>
        </authorList>
    </citation>
    <scope>NUCLEOTIDE SEQUENCE</scope>
    <source>
        <strain evidence="1">DSM 2634</strain>
    </source>
</reference>
<dbReference type="EMBL" id="JAFJZZ010000001">
    <property type="protein sequence ID" value="MBN7772295.1"/>
    <property type="molecule type" value="Genomic_DNA"/>
</dbReference>
<evidence type="ECO:0000313" key="1">
    <source>
        <dbReference type="EMBL" id="MBN7772295.1"/>
    </source>
</evidence>
<dbReference type="PANTHER" id="PTHR10151">
    <property type="entry name" value="ECTONUCLEOTIDE PYROPHOSPHATASE/PHOSPHODIESTERASE"/>
    <property type="match status" value="1"/>
</dbReference>
<proteinExistence type="predicted"/>
<evidence type="ECO:0000313" key="2">
    <source>
        <dbReference type="Proteomes" id="UP000664545"/>
    </source>
</evidence>
<sequence length="684" mass="76569">MNRTGRTQKLIVLGIDGMDPVTTKRLVDEGKLPNIKKYLELGSARGGLDMLGAHPTITPPCWTTLATGAYPGTHGITCYWRQSPDSLDAVVYNMDSRNCKAEQIWNATTEAGLKTLVWHWPGSSWPPTSKSPLLHVVDGTQPGSVNMGVSQMDWEKILYASADTESLSFIPHTQKAAGVGCNITDMNEVFSPDDDENDEMMELWWGDEARKGGEIRTYVKTLDDTEMMIGAKVAYDMIFSPLQPAADWSSAPEDALEFTLLISGGKETRYGLITRNKEGVYDTVSLYRLKTDKEPFVVIEKDKMVTGIIDTATKKGVTKQCCRSYKILELSPDGTNLRLWISNALDVTNDMLWHPAALHDQIVEQVGHIPPVSLIGGEDSELVEQIFEPSWDIYSQWQADCLVHLLDNENYDAIFSHLHNIDCAGHQIWHLGKTLEPWSHIDETVYQELIERFYVQTDRYLGRFLHFVDKGYTIFIVSDHGLLVGENVPPILGEYAGLNTQVMEELGYTVLKKDADGNALDEIDWEKTRAVQIRSNYIYINLKNRDPHGIVDPKDKYDLEEQIISDLYNYRDDRTGKRVVGIALRNKDAVLLGTNGPECGDIFFTIEEGFNRLHGDGLTTAEGYFNTSVSPIFIAAGSGIKSNFITDRVIRQVDVTPTIAVLLGTRMPAQCEGAPIYQILSDEL</sequence>
<dbReference type="Pfam" id="PF01663">
    <property type="entry name" value="Phosphodiest"/>
    <property type="match status" value="2"/>
</dbReference>
<dbReference type="Proteomes" id="UP000664545">
    <property type="component" value="Unassembled WGS sequence"/>
</dbReference>
<organism evidence="1 2">
    <name type="scientific">Clostridium aminobutyricum</name>
    <dbReference type="NCBI Taxonomy" id="33953"/>
    <lineage>
        <taxon>Bacteria</taxon>
        <taxon>Bacillati</taxon>
        <taxon>Bacillota</taxon>
        <taxon>Clostridia</taxon>
        <taxon>Eubacteriales</taxon>
        <taxon>Clostridiaceae</taxon>
        <taxon>Clostridium</taxon>
    </lineage>
</organism>
<dbReference type="Gene3D" id="3.40.720.10">
    <property type="entry name" value="Alkaline Phosphatase, subunit A"/>
    <property type="match status" value="3"/>
</dbReference>
<dbReference type="PANTHER" id="PTHR10151:SF120">
    <property type="entry name" value="BIS(5'-ADENOSYL)-TRIPHOSPHATASE"/>
    <property type="match status" value="1"/>
</dbReference>
<dbReference type="AlphaFoldDB" id="A0A939D744"/>
<protein>
    <submittedName>
        <fullName evidence="1">Alkaline phosphatase family protein</fullName>
    </submittedName>
</protein>
<gene>
    <name evidence="1" type="ORF">JYB65_02875</name>
</gene>
<dbReference type="SUPFAM" id="SSF53649">
    <property type="entry name" value="Alkaline phosphatase-like"/>
    <property type="match status" value="1"/>
</dbReference>